<dbReference type="SUPFAM" id="SSF53774">
    <property type="entry name" value="Glutaminase/Asparaginase"/>
    <property type="match status" value="1"/>
</dbReference>
<dbReference type="PROSITE" id="PS00917">
    <property type="entry name" value="ASN_GLN_ASE_2"/>
    <property type="match status" value="1"/>
</dbReference>
<dbReference type="PRINTS" id="PR00139">
    <property type="entry name" value="ASNGLNASE"/>
</dbReference>
<reference evidence="7" key="1">
    <citation type="submission" date="2021-10" db="EMBL/GenBank/DDBJ databases">
        <title>De novo Genome Assembly of Clathrus columnatus (Basidiomycota, Fungi) Using Illumina and Nanopore Sequence Data.</title>
        <authorList>
            <person name="Ogiso-Tanaka E."/>
            <person name="Itagaki H."/>
            <person name="Hosoya T."/>
            <person name="Hosaka K."/>
        </authorList>
    </citation>
    <scope>NUCLEOTIDE SEQUENCE</scope>
    <source>
        <strain evidence="7">MO-923</strain>
    </source>
</reference>
<evidence type="ECO:0000256" key="4">
    <source>
        <dbReference type="PROSITE-ProRule" id="PRU10100"/>
    </source>
</evidence>
<dbReference type="AlphaFoldDB" id="A0AAV5AI46"/>
<dbReference type="EMBL" id="BPWL01000007">
    <property type="protein sequence ID" value="GJJ12545.1"/>
    <property type="molecule type" value="Genomic_DNA"/>
</dbReference>
<dbReference type="Pfam" id="PF17763">
    <property type="entry name" value="Asparaginase_C"/>
    <property type="match status" value="1"/>
</dbReference>
<accession>A0AAV5AI46</accession>
<dbReference type="SUPFAM" id="SSF48403">
    <property type="entry name" value="Ankyrin repeat"/>
    <property type="match status" value="1"/>
</dbReference>
<dbReference type="GO" id="GO:0009066">
    <property type="term" value="P:aspartate family amino acid metabolic process"/>
    <property type="evidence" value="ECO:0007669"/>
    <property type="project" value="UniProtKB-ARBA"/>
</dbReference>
<dbReference type="SMART" id="SM00248">
    <property type="entry name" value="ANK"/>
    <property type="match status" value="3"/>
</dbReference>
<feature type="domain" description="Asparaginase/glutaminase C-terminal" evidence="6">
    <location>
        <begin position="289"/>
        <end position="404"/>
    </location>
</feature>
<comment type="caution">
    <text evidence="7">The sequence shown here is derived from an EMBL/GenBank/DDBJ whole genome shotgun (WGS) entry which is preliminary data.</text>
</comment>
<organism evidence="7 8">
    <name type="scientific">Clathrus columnatus</name>
    <dbReference type="NCBI Taxonomy" id="1419009"/>
    <lineage>
        <taxon>Eukaryota</taxon>
        <taxon>Fungi</taxon>
        <taxon>Dikarya</taxon>
        <taxon>Basidiomycota</taxon>
        <taxon>Agaricomycotina</taxon>
        <taxon>Agaricomycetes</taxon>
        <taxon>Phallomycetidae</taxon>
        <taxon>Phallales</taxon>
        <taxon>Clathraceae</taxon>
        <taxon>Clathrus</taxon>
    </lineage>
</organism>
<dbReference type="PIRSF" id="PIRSF500176">
    <property type="entry name" value="L_ASNase"/>
    <property type="match status" value="1"/>
</dbReference>
<keyword evidence="2" id="KW-0378">Hydrolase</keyword>
<feature type="active site" evidence="4">
    <location>
        <position position="180"/>
    </location>
</feature>
<dbReference type="EC" id="3.5.1.1" evidence="1"/>
<dbReference type="PROSITE" id="PS50088">
    <property type="entry name" value="ANK_REPEAT"/>
    <property type="match status" value="1"/>
</dbReference>
<dbReference type="InterPro" id="IPR027475">
    <property type="entry name" value="Asparaginase/glutaminase_AS2"/>
</dbReference>
<dbReference type="SMART" id="SM00870">
    <property type="entry name" value="Asparaginase"/>
    <property type="match status" value="1"/>
</dbReference>
<sequence>MATSTESLVLIIFCGGTIGMLKSAGQGYVPEPFYLTETLRVQSRFHDPGEDSLFSHSNTVEGYREWSRSGRTSPSQLFPHSERSVTFTSQHHLLVRSSRKITVPQSAKCEVRECPEGHFETYLPCLVTPKGNGPRIRYTVLEWSPLLDSSNLEPPDWVRIATEVELNYTHFDGFVVLHGTDTMAYTASALSFLLEDLGKTVILTGAQIPLSEWRNDAVDNLLGSLCIAGQYIIPGNRVSKSSILDFDAFKSPNFPPLMSVGIDVTVNWGEVLRQPKPKRFRAHKAMCTNVATLRLFPGITASSVRAFLADPIEGVILEAFGSGNAPNRKDLLEVFQEACNRGVVIVTISQCAKGTVSDAYATGIALLQSGVVPGGDMTPECALTKLGYLLSKREFTTGQVRALMQKPLRGELTMPNPFMDAQASLDETLRGVGDTLSQIVRLSSSRKTRVKTLGVDDMITATAPWSWTKAETLSAEFTLLPILIHLAAARNDIEALTWCIKSSTYGDVSLQATDRSLETRAAGIVNYIDITSGRLPLHVAALHGNLEATNILLDAGALVHVRDLLDHTALYYAARQGHGRIVDKIVEAGGLLAGSDIAGGFVDLGVQKSLQQPTNYQLNVWLKSGAKLDTSGGRVDEGVRDEDG</sequence>
<dbReference type="InterPro" id="IPR037152">
    <property type="entry name" value="L-asparaginase_N_sf"/>
</dbReference>
<dbReference type="Gene3D" id="3.40.50.1170">
    <property type="entry name" value="L-asparaginase, N-terminal domain"/>
    <property type="match status" value="1"/>
</dbReference>
<dbReference type="SFLD" id="SFLDS00057">
    <property type="entry name" value="Glutaminase/Asparaginase"/>
    <property type="match status" value="1"/>
</dbReference>
<evidence type="ECO:0000313" key="8">
    <source>
        <dbReference type="Proteomes" id="UP001050691"/>
    </source>
</evidence>
<dbReference type="PROSITE" id="PS50297">
    <property type="entry name" value="ANK_REP_REGION"/>
    <property type="match status" value="1"/>
</dbReference>
<evidence type="ECO:0000256" key="2">
    <source>
        <dbReference type="ARBA" id="ARBA00022801"/>
    </source>
</evidence>
<dbReference type="Proteomes" id="UP001050691">
    <property type="component" value="Unassembled WGS sequence"/>
</dbReference>
<dbReference type="PIRSF" id="PIRSF001220">
    <property type="entry name" value="L-ASNase_gatD"/>
    <property type="match status" value="1"/>
</dbReference>
<dbReference type="FunFam" id="3.40.50.40:FF:000001">
    <property type="entry name" value="L-asparaginase 1"/>
    <property type="match status" value="1"/>
</dbReference>
<dbReference type="InterPro" id="IPR027474">
    <property type="entry name" value="L-asparaginase_N"/>
</dbReference>
<feature type="domain" description="L-asparaginase N-terminal" evidence="5">
    <location>
        <begin position="9"/>
        <end position="269"/>
    </location>
</feature>
<keyword evidence="8" id="KW-1185">Reference proteome</keyword>
<dbReference type="PROSITE" id="PS51732">
    <property type="entry name" value="ASN_GLN_ASE_3"/>
    <property type="match status" value="1"/>
</dbReference>
<dbReference type="Pfam" id="PF12796">
    <property type="entry name" value="Ank_2"/>
    <property type="match status" value="1"/>
</dbReference>
<feature type="repeat" description="ANK" evidence="3">
    <location>
        <begin position="532"/>
        <end position="564"/>
    </location>
</feature>
<dbReference type="InterPro" id="IPR002110">
    <property type="entry name" value="Ankyrin_rpt"/>
</dbReference>
<evidence type="ECO:0000259" key="5">
    <source>
        <dbReference type="Pfam" id="PF00710"/>
    </source>
</evidence>
<protein>
    <recommendedName>
        <fullName evidence="1">asparaginase</fullName>
        <ecNumber evidence="1">3.5.1.1</ecNumber>
    </recommendedName>
</protein>
<evidence type="ECO:0000256" key="1">
    <source>
        <dbReference type="ARBA" id="ARBA00012920"/>
    </source>
</evidence>
<dbReference type="GO" id="GO:0004067">
    <property type="term" value="F:asparaginase activity"/>
    <property type="evidence" value="ECO:0007669"/>
    <property type="project" value="UniProtKB-UniRule"/>
</dbReference>
<keyword evidence="3" id="KW-0040">ANK repeat</keyword>
<dbReference type="InterPro" id="IPR040919">
    <property type="entry name" value="Asparaginase_C"/>
</dbReference>
<dbReference type="PANTHER" id="PTHR11707">
    <property type="entry name" value="L-ASPARAGINASE"/>
    <property type="match status" value="1"/>
</dbReference>
<dbReference type="InterPro" id="IPR036152">
    <property type="entry name" value="Asp/glu_Ase-like_sf"/>
</dbReference>
<dbReference type="Gene3D" id="1.25.40.20">
    <property type="entry name" value="Ankyrin repeat-containing domain"/>
    <property type="match status" value="1"/>
</dbReference>
<name>A0AAV5AI46_9AGAM</name>
<dbReference type="Gene3D" id="3.40.50.40">
    <property type="match status" value="1"/>
</dbReference>
<dbReference type="Pfam" id="PF00710">
    <property type="entry name" value="Asparaginase"/>
    <property type="match status" value="1"/>
</dbReference>
<evidence type="ECO:0000256" key="3">
    <source>
        <dbReference type="PROSITE-ProRule" id="PRU00023"/>
    </source>
</evidence>
<gene>
    <name evidence="7" type="ORF">Clacol_006788</name>
</gene>
<evidence type="ECO:0000259" key="6">
    <source>
        <dbReference type="Pfam" id="PF17763"/>
    </source>
</evidence>
<proteinExistence type="predicted"/>
<dbReference type="CDD" id="cd08963">
    <property type="entry name" value="L-asparaginase_I"/>
    <property type="match status" value="1"/>
</dbReference>
<evidence type="ECO:0000313" key="7">
    <source>
        <dbReference type="EMBL" id="GJJ12545.1"/>
    </source>
</evidence>
<dbReference type="InterPro" id="IPR041725">
    <property type="entry name" value="L-asparaginase_I"/>
</dbReference>
<dbReference type="InterPro" id="IPR036770">
    <property type="entry name" value="Ankyrin_rpt-contain_sf"/>
</dbReference>
<dbReference type="PANTHER" id="PTHR11707:SF28">
    <property type="entry name" value="60 KDA LYSOPHOSPHOLIPASE"/>
    <property type="match status" value="1"/>
</dbReference>
<dbReference type="InterPro" id="IPR027473">
    <property type="entry name" value="L-asparaginase_C"/>
</dbReference>
<dbReference type="InterPro" id="IPR006034">
    <property type="entry name" value="Asparaginase/glutaminase-like"/>
</dbReference>